<reference evidence="2" key="1">
    <citation type="submission" date="2022-03" db="EMBL/GenBank/DDBJ databases">
        <title>Draft genome sequence of Aduncisulcus paluster, a free-living microaerophilic Fornicata.</title>
        <authorList>
            <person name="Yuyama I."/>
            <person name="Kume K."/>
            <person name="Tamura T."/>
            <person name="Inagaki Y."/>
            <person name="Hashimoto T."/>
        </authorList>
    </citation>
    <scope>NUCLEOTIDE SEQUENCE</scope>
    <source>
        <strain evidence="2">NY0171</strain>
    </source>
</reference>
<accession>A0ABQ5KDR9</accession>
<feature type="non-terminal residue" evidence="2">
    <location>
        <position position="1"/>
    </location>
</feature>
<dbReference type="Proteomes" id="UP001057375">
    <property type="component" value="Unassembled WGS sequence"/>
</dbReference>
<name>A0ABQ5KDR9_9EUKA</name>
<evidence type="ECO:0000256" key="1">
    <source>
        <dbReference type="SAM" id="MobiDB-lite"/>
    </source>
</evidence>
<feature type="compositionally biased region" description="Polar residues" evidence="1">
    <location>
        <begin position="44"/>
        <end position="59"/>
    </location>
</feature>
<organism evidence="2 3">
    <name type="scientific">Aduncisulcus paluster</name>
    <dbReference type="NCBI Taxonomy" id="2918883"/>
    <lineage>
        <taxon>Eukaryota</taxon>
        <taxon>Metamonada</taxon>
        <taxon>Carpediemonas-like organisms</taxon>
        <taxon>Aduncisulcus</taxon>
    </lineage>
</organism>
<feature type="region of interest" description="Disordered" evidence="1">
    <location>
        <begin position="1"/>
        <end position="109"/>
    </location>
</feature>
<evidence type="ECO:0000313" key="3">
    <source>
        <dbReference type="Proteomes" id="UP001057375"/>
    </source>
</evidence>
<protein>
    <submittedName>
        <fullName evidence="2">Uncharacterized protein</fullName>
    </submittedName>
</protein>
<gene>
    <name evidence="2" type="ORF">ADUPG1_005238</name>
</gene>
<feature type="compositionally biased region" description="Basic and acidic residues" evidence="1">
    <location>
        <begin position="99"/>
        <end position="109"/>
    </location>
</feature>
<sequence>TSASNLHQPLGSGAQVSTSDRRTLSSSLHQRHESEVDTDPTRAQVPTSDLPSPNSTLSTIELPPMEPNPHLGTTTNSFISPSQGKRASLNRLPHTPPLRHTESKRPTIR</sequence>
<dbReference type="EMBL" id="BQXS01008295">
    <property type="protein sequence ID" value="GKT29345.1"/>
    <property type="molecule type" value="Genomic_DNA"/>
</dbReference>
<feature type="compositionally biased region" description="Polar residues" evidence="1">
    <location>
        <begin position="71"/>
        <end position="85"/>
    </location>
</feature>
<comment type="caution">
    <text evidence="2">The sequence shown here is derived from an EMBL/GenBank/DDBJ whole genome shotgun (WGS) entry which is preliminary data.</text>
</comment>
<keyword evidence="3" id="KW-1185">Reference proteome</keyword>
<proteinExistence type="predicted"/>
<evidence type="ECO:0000313" key="2">
    <source>
        <dbReference type="EMBL" id="GKT29345.1"/>
    </source>
</evidence>